<evidence type="ECO:0000313" key="7">
    <source>
        <dbReference type="Proteomes" id="UP001447188"/>
    </source>
</evidence>
<dbReference type="Pfam" id="PF25000">
    <property type="entry name" value="DUF7779"/>
    <property type="match status" value="1"/>
</dbReference>
<dbReference type="Gene3D" id="3.40.50.300">
    <property type="entry name" value="P-loop containing nucleotide triphosphate hydrolases"/>
    <property type="match status" value="1"/>
</dbReference>
<dbReference type="PANTHER" id="PTHR45641:SF19">
    <property type="entry name" value="NEPHROCYSTIN-3"/>
    <property type="match status" value="1"/>
</dbReference>
<sequence>MSYGYDARTHSSEPLTQEYIHGHSEQFVEDVTDIRMDTGTMRVPIIFVAHSLGGLVLKNALTLSSSYNERHREDQMAFKISTYGIMFMGTPHSGGQGVTLGILAINIASIWFKTNTQLLKHLETNSEWLDQTQMRYLPIASDFDTKFFYEGLETPTVASKSLLIVPKNSACIPGAQDTVNIRIDKNHVDMVKYADAADEDYQKIRRHLKVMVGKAVAKVDGNWVKRENEKRATGTPHVSYCIPLEMPFPPNANFTGRIKEIIKIHKILQRTVADRPHRKAVVLYGMGGVGKTQIATHYAYIHRESYTSIWYLNAESNASLVEGVTRIAQKLVQFHARQWGTDYASIARVVGMRADTIDNGTGKVITTAIALEAVKSWLGAKGNPDWLIVVDNYDDLDNVNVFSFLPNTNTGNLIITSRKRSSARLGEGIEVNAIEKEEGIELIRKSAHRSETQFEEEKEFAAVLVEKLMSLPLSLDLAGSFVFESSISFKDYLTRFDDEFPSLMGSQPPKAVWQYEKTTFTTWEISFQRLGEQAQKLLLLCGFFNNDEISLEILLPKEKMAEFGIDAVDTAIREILSLSLAQRRVDTNALWIHPSVHRWSRERIGTNHRMLATEAIVLTAHAIMCAPLDRKPENWILERQLMPHLHACIDHACRENYVEGLPSETELLGNMFTLAHALSENHDLVKANIVFDWLLPRMKNSQGEEGGDTLFTMHYMAHALSSQGRYREALQLAQRVLAGREKVLGKDHHDTLESLHDVAYYFKQLGNNVEALKWYSMALEAKERVHGPEAPSTLGTVTNMAVLMDSQGEHGKAMEMYLRALAGQQLALGDEHPTTLNTMHSIGLCYFNQGIYGKALEWNYKSLEGRKRVLGMDHQHTLTTVNNIGLIFKKQGKYTEALQWYQQALSGREKSLGSNHPETLTTLNNIALLLQSDGKYEESLPWHKRALDGREKTLGKDHRLTLQSYNNIASLYFYMKRYEDAMKWHEETLAGRERVFGKDHFSTIKTVENMAVTFEMQGKYQDAVKMFERVFDWKKNSPSTGQADLRKTKDQLSECRTRIMESQNKSPVA</sequence>
<dbReference type="InterPro" id="IPR019734">
    <property type="entry name" value="TPR_rpt"/>
</dbReference>
<reference evidence="6 7" key="1">
    <citation type="submission" date="2024-02" db="EMBL/GenBank/DDBJ databases">
        <title>Discinaceae phylogenomics.</title>
        <authorList>
            <person name="Dirks A.C."/>
            <person name="James T.Y."/>
        </authorList>
    </citation>
    <scope>NUCLEOTIDE SEQUENCE [LARGE SCALE GENOMIC DNA]</scope>
    <source>
        <strain evidence="6 7">ACD0624</strain>
    </source>
</reference>
<evidence type="ECO:0000259" key="5">
    <source>
        <dbReference type="Pfam" id="PF25000"/>
    </source>
</evidence>
<dbReference type="SUPFAM" id="SSF81901">
    <property type="entry name" value="HCP-like"/>
    <property type="match status" value="1"/>
</dbReference>
<feature type="repeat" description="TPR" evidence="3">
    <location>
        <begin position="878"/>
        <end position="911"/>
    </location>
</feature>
<evidence type="ECO:0008006" key="8">
    <source>
        <dbReference type="Google" id="ProtNLM"/>
    </source>
</evidence>
<dbReference type="InterPro" id="IPR011990">
    <property type="entry name" value="TPR-like_helical_dom_sf"/>
</dbReference>
<dbReference type="Proteomes" id="UP001447188">
    <property type="component" value="Unassembled WGS sequence"/>
</dbReference>
<dbReference type="InterPro" id="IPR041664">
    <property type="entry name" value="AAA_16"/>
</dbReference>
<dbReference type="PANTHER" id="PTHR45641">
    <property type="entry name" value="TETRATRICOPEPTIDE REPEAT PROTEIN (AFU_ORTHOLOGUE AFUA_6G03870)"/>
    <property type="match status" value="1"/>
</dbReference>
<dbReference type="Gene3D" id="1.25.40.10">
    <property type="entry name" value="Tetratricopeptide repeat domain"/>
    <property type="match status" value="2"/>
</dbReference>
<protein>
    <recommendedName>
        <fullName evidence="8">NB-ARC domain-containing protein</fullName>
    </recommendedName>
</protein>
<evidence type="ECO:0000313" key="6">
    <source>
        <dbReference type="EMBL" id="KAL0639462.1"/>
    </source>
</evidence>
<keyword evidence="1" id="KW-0677">Repeat</keyword>
<evidence type="ECO:0000259" key="4">
    <source>
        <dbReference type="Pfam" id="PF13191"/>
    </source>
</evidence>
<dbReference type="PROSITE" id="PS50005">
    <property type="entry name" value="TPR"/>
    <property type="match status" value="1"/>
</dbReference>
<dbReference type="Gene3D" id="3.40.50.1820">
    <property type="entry name" value="alpha/beta hydrolase"/>
    <property type="match status" value="1"/>
</dbReference>
<accession>A0ABR3GUR3</accession>
<dbReference type="SUPFAM" id="SSF53474">
    <property type="entry name" value="alpha/beta-Hydrolases"/>
    <property type="match status" value="1"/>
</dbReference>
<proteinExistence type="predicted"/>
<comment type="caution">
    <text evidence="6">The sequence shown here is derived from an EMBL/GenBank/DDBJ whole genome shotgun (WGS) entry which is preliminary data.</text>
</comment>
<dbReference type="InterPro" id="IPR029058">
    <property type="entry name" value="AB_hydrolase_fold"/>
</dbReference>
<dbReference type="EMBL" id="JBBBZM010000011">
    <property type="protein sequence ID" value="KAL0639462.1"/>
    <property type="molecule type" value="Genomic_DNA"/>
</dbReference>
<evidence type="ECO:0000256" key="2">
    <source>
        <dbReference type="ARBA" id="ARBA00022803"/>
    </source>
</evidence>
<feature type="domain" description="DUF7779" evidence="5">
    <location>
        <begin position="526"/>
        <end position="607"/>
    </location>
</feature>
<dbReference type="InterPro" id="IPR056681">
    <property type="entry name" value="DUF7779"/>
</dbReference>
<keyword evidence="2 3" id="KW-0802">TPR repeat</keyword>
<gene>
    <name evidence="6" type="ORF">Q9L58_001491</name>
</gene>
<evidence type="ECO:0000256" key="3">
    <source>
        <dbReference type="PROSITE-ProRule" id="PRU00339"/>
    </source>
</evidence>
<dbReference type="SUPFAM" id="SSF52540">
    <property type="entry name" value="P-loop containing nucleoside triphosphate hydrolases"/>
    <property type="match status" value="1"/>
</dbReference>
<organism evidence="6 7">
    <name type="scientific">Discina gigas</name>
    <dbReference type="NCBI Taxonomy" id="1032678"/>
    <lineage>
        <taxon>Eukaryota</taxon>
        <taxon>Fungi</taxon>
        <taxon>Dikarya</taxon>
        <taxon>Ascomycota</taxon>
        <taxon>Pezizomycotina</taxon>
        <taxon>Pezizomycetes</taxon>
        <taxon>Pezizales</taxon>
        <taxon>Discinaceae</taxon>
        <taxon>Discina</taxon>
    </lineage>
</organism>
<dbReference type="Pfam" id="PF13424">
    <property type="entry name" value="TPR_12"/>
    <property type="match status" value="4"/>
</dbReference>
<dbReference type="SMART" id="SM00028">
    <property type="entry name" value="TPR"/>
    <property type="match status" value="7"/>
</dbReference>
<dbReference type="PRINTS" id="PR00381">
    <property type="entry name" value="KINESINLIGHT"/>
</dbReference>
<dbReference type="Pfam" id="PF13191">
    <property type="entry name" value="AAA_16"/>
    <property type="match status" value="1"/>
</dbReference>
<evidence type="ECO:0000256" key="1">
    <source>
        <dbReference type="ARBA" id="ARBA00022737"/>
    </source>
</evidence>
<feature type="domain" description="Orc1-like AAA ATPase" evidence="4">
    <location>
        <begin position="254"/>
        <end position="401"/>
    </location>
</feature>
<dbReference type="InterPro" id="IPR027417">
    <property type="entry name" value="P-loop_NTPase"/>
</dbReference>
<name>A0ABR3GUR3_9PEZI</name>
<keyword evidence="7" id="KW-1185">Reference proteome</keyword>